<sequence>MTKIDHISSRFRRPKKATGTTTSTSLAPAPGSSSPDVTKLAPAPPTTQHESPPALSITTTTPPGSSHSTLSNVSNQSDQNSNTVNGTRNVLHPPKSPLRSFHPFRSNKRARSPAPATLAIPTSPAVVNHDGIVEHEMTSPSKDQPQNGDGTSVDKPKIPAFLALSEQEIEAGFQDITWRERIRLQQGFQNPSPSFQFARIFSPEVRMLDRYANIQPWANNRVKLQVPEGELDYVNASPIVLHSPLNPEKRPPHRYIAMQGPKMGTMDHVWRMVAEQLSSPAVIVMLTETHEMGMEKCYPYFPRTPEEEPLQIGEGDVFGDGFRAQVKCANVEERADGAIELRKITVDVEGREESVVVWHLLYRRWPDFGVPALEDIDSFFELMRLSREKNASDDNPRIIHCSAGVGRSGTFMALEHLMRELDSGDLENYDQNHSEDLVFDTVNALREQRRQMVQAELQYLFIYTVLRKLWMEKYGVAEEQGEEPAAKRLEVDHDPFIED</sequence>
<dbReference type="PROSITE" id="PS00383">
    <property type="entry name" value="TYR_PHOSPHATASE_1"/>
    <property type="match status" value="1"/>
</dbReference>
<feature type="domain" description="Tyrosine specific protein phosphatases" evidence="4">
    <location>
        <begin position="377"/>
        <end position="460"/>
    </location>
</feature>
<dbReference type="Gene3D" id="3.90.190.10">
    <property type="entry name" value="Protein tyrosine phosphatase superfamily"/>
    <property type="match status" value="1"/>
</dbReference>
<dbReference type="OrthoDB" id="10253954at2759"/>
<evidence type="ECO:0000256" key="1">
    <source>
        <dbReference type="ARBA" id="ARBA00009649"/>
    </source>
</evidence>
<dbReference type="STRING" id="155417.A0A4Q4TEW0"/>
<dbReference type="PRINTS" id="PR00700">
    <property type="entry name" value="PRTYPHPHTASE"/>
</dbReference>
<evidence type="ECO:0000259" key="4">
    <source>
        <dbReference type="PROSITE" id="PS50056"/>
    </source>
</evidence>
<feature type="compositionally biased region" description="Low complexity" evidence="2">
    <location>
        <begin position="55"/>
        <end position="85"/>
    </location>
</feature>
<dbReference type="PROSITE" id="PS50056">
    <property type="entry name" value="TYR_PHOSPHATASE_2"/>
    <property type="match status" value="1"/>
</dbReference>
<name>A0A4Q4TEW0_9PEZI</name>
<dbReference type="PANTHER" id="PTHR19134:SF449">
    <property type="entry name" value="TYROSINE-PROTEIN PHOSPHATASE 1"/>
    <property type="match status" value="1"/>
</dbReference>
<dbReference type="CDD" id="cd18533">
    <property type="entry name" value="PTP_fungal"/>
    <property type="match status" value="1"/>
</dbReference>
<dbReference type="GO" id="GO:0004725">
    <property type="term" value="F:protein tyrosine phosphatase activity"/>
    <property type="evidence" value="ECO:0007669"/>
    <property type="project" value="InterPro"/>
</dbReference>
<dbReference type="InterPro" id="IPR000387">
    <property type="entry name" value="Tyr_Pase_dom"/>
</dbReference>
<feature type="compositionally biased region" description="Polar residues" evidence="2">
    <location>
        <begin position="18"/>
        <end position="36"/>
    </location>
</feature>
<dbReference type="InterPro" id="IPR003595">
    <property type="entry name" value="Tyr_Pase_cat"/>
</dbReference>
<feature type="region of interest" description="Disordered" evidence="2">
    <location>
        <begin position="1"/>
        <end position="156"/>
    </location>
</feature>
<keyword evidence="6" id="KW-1185">Reference proteome</keyword>
<dbReference type="InterPro" id="IPR000242">
    <property type="entry name" value="PTP_cat"/>
</dbReference>
<protein>
    <recommendedName>
        <fullName evidence="7">Tyrosine specific protein phosphatases domain-containing protein</fullName>
    </recommendedName>
</protein>
<gene>
    <name evidence="5" type="ORF">DL764_004583</name>
</gene>
<evidence type="ECO:0000256" key="2">
    <source>
        <dbReference type="SAM" id="MobiDB-lite"/>
    </source>
</evidence>
<dbReference type="InterPro" id="IPR016130">
    <property type="entry name" value="Tyr_Pase_AS"/>
</dbReference>
<reference evidence="5 6" key="1">
    <citation type="submission" date="2018-06" db="EMBL/GenBank/DDBJ databases">
        <title>Complete Genomes of Monosporascus.</title>
        <authorList>
            <person name="Robinson A.J."/>
            <person name="Natvig D.O."/>
        </authorList>
    </citation>
    <scope>NUCLEOTIDE SEQUENCE [LARGE SCALE GENOMIC DNA]</scope>
    <source>
        <strain evidence="5 6">CBS 110550</strain>
    </source>
</reference>
<dbReference type="PROSITE" id="PS50055">
    <property type="entry name" value="TYR_PHOSPHATASE_PTP"/>
    <property type="match status" value="1"/>
</dbReference>
<dbReference type="PANTHER" id="PTHR19134">
    <property type="entry name" value="RECEPTOR-TYPE TYROSINE-PROTEIN PHOSPHATASE"/>
    <property type="match status" value="1"/>
</dbReference>
<dbReference type="AlphaFoldDB" id="A0A4Q4TEW0"/>
<evidence type="ECO:0000313" key="5">
    <source>
        <dbReference type="EMBL" id="RYP04244.1"/>
    </source>
</evidence>
<dbReference type="SMART" id="SM00194">
    <property type="entry name" value="PTPc"/>
    <property type="match status" value="1"/>
</dbReference>
<accession>A0A4Q4TEW0</accession>
<evidence type="ECO:0000259" key="3">
    <source>
        <dbReference type="PROSITE" id="PS50055"/>
    </source>
</evidence>
<dbReference type="EMBL" id="QJNU01000219">
    <property type="protein sequence ID" value="RYP04244.1"/>
    <property type="molecule type" value="Genomic_DNA"/>
</dbReference>
<comment type="similarity">
    <text evidence="1">Belongs to the protein-tyrosine phosphatase family. Non-receptor class subfamily.</text>
</comment>
<comment type="caution">
    <text evidence="5">The sequence shown here is derived from an EMBL/GenBank/DDBJ whole genome shotgun (WGS) entry which is preliminary data.</text>
</comment>
<evidence type="ECO:0008006" key="7">
    <source>
        <dbReference type="Google" id="ProtNLM"/>
    </source>
</evidence>
<dbReference type="Pfam" id="PF00102">
    <property type="entry name" value="Y_phosphatase"/>
    <property type="match status" value="1"/>
</dbReference>
<dbReference type="InterPro" id="IPR050348">
    <property type="entry name" value="Protein-Tyr_Phosphatase"/>
</dbReference>
<dbReference type="InterPro" id="IPR029021">
    <property type="entry name" value="Prot-tyrosine_phosphatase-like"/>
</dbReference>
<dbReference type="SUPFAM" id="SSF52799">
    <property type="entry name" value="(Phosphotyrosine protein) phosphatases II"/>
    <property type="match status" value="1"/>
</dbReference>
<dbReference type="SMART" id="SM00404">
    <property type="entry name" value="PTPc_motif"/>
    <property type="match status" value="1"/>
</dbReference>
<feature type="domain" description="Tyrosine-protein phosphatase" evidence="3">
    <location>
        <begin position="209"/>
        <end position="469"/>
    </location>
</feature>
<evidence type="ECO:0000313" key="6">
    <source>
        <dbReference type="Proteomes" id="UP000293360"/>
    </source>
</evidence>
<feature type="compositionally biased region" description="Polar residues" evidence="2">
    <location>
        <begin position="138"/>
        <end position="150"/>
    </location>
</feature>
<dbReference type="Proteomes" id="UP000293360">
    <property type="component" value="Unassembled WGS sequence"/>
</dbReference>
<organism evidence="5 6">
    <name type="scientific">Monosporascus ibericus</name>
    <dbReference type="NCBI Taxonomy" id="155417"/>
    <lineage>
        <taxon>Eukaryota</taxon>
        <taxon>Fungi</taxon>
        <taxon>Dikarya</taxon>
        <taxon>Ascomycota</taxon>
        <taxon>Pezizomycotina</taxon>
        <taxon>Sordariomycetes</taxon>
        <taxon>Xylariomycetidae</taxon>
        <taxon>Xylariales</taxon>
        <taxon>Xylariales incertae sedis</taxon>
        <taxon>Monosporascus</taxon>
    </lineage>
</organism>
<proteinExistence type="inferred from homology"/>